<evidence type="ECO:0000313" key="22">
    <source>
        <dbReference type="EMBL" id="MFD1611793.1"/>
    </source>
</evidence>
<dbReference type="Pfam" id="PF01256">
    <property type="entry name" value="Carb_kinase"/>
    <property type="match status" value="1"/>
</dbReference>
<evidence type="ECO:0000256" key="2">
    <source>
        <dbReference type="ARBA" id="ARBA00000909"/>
    </source>
</evidence>
<evidence type="ECO:0000256" key="3">
    <source>
        <dbReference type="ARBA" id="ARBA00006001"/>
    </source>
</evidence>
<feature type="binding site" evidence="18">
    <location>
        <position position="148"/>
    </location>
    <ligand>
        <name>(6S)-NADPHX</name>
        <dbReference type="ChEBI" id="CHEBI:64076"/>
    </ligand>
</feature>
<feature type="binding site" evidence="18">
    <location>
        <position position="151"/>
    </location>
    <ligand>
        <name>K(+)</name>
        <dbReference type="ChEBI" id="CHEBI:29103"/>
    </ligand>
</feature>
<evidence type="ECO:0000256" key="5">
    <source>
        <dbReference type="ARBA" id="ARBA00022723"/>
    </source>
</evidence>
<comment type="similarity">
    <text evidence="3 19">In the N-terminal section; belongs to the NnrE/AIBP family.</text>
</comment>
<evidence type="ECO:0000256" key="11">
    <source>
        <dbReference type="ARBA" id="ARBA00023235"/>
    </source>
</evidence>
<comment type="function">
    <text evidence="17">Catalyzes the dehydration of the S-form of NAD(P)HX at the expense of ADP, which is converted to AMP. Together with NAD(P)HX epimerase, which catalyzes the epimerization of the S- and R-forms, the enzyme allows the repair of both epimers of NAD(P)HX, a damaged form of NAD(P)H that is a result of enzymatic or heat-dependent hydration.</text>
</comment>
<evidence type="ECO:0000256" key="15">
    <source>
        <dbReference type="ARBA" id="ARBA00048238"/>
    </source>
</evidence>
<evidence type="ECO:0000256" key="7">
    <source>
        <dbReference type="ARBA" id="ARBA00022840"/>
    </source>
</evidence>
<comment type="catalytic activity">
    <reaction evidence="1 18 19">
        <text>(6R)-NADHX = (6S)-NADHX</text>
        <dbReference type="Rhea" id="RHEA:32215"/>
        <dbReference type="ChEBI" id="CHEBI:64074"/>
        <dbReference type="ChEBI" id="CHEBI:64075"/>
        <dbReference type="EC" id="5.1.99.6"/>
    </reaction>
</comment>
<dbReference type="SUPFAM" id="SSF53613">
    <property type="entry name" value="Ribokinase-like"/>
    <property type="match status" value="1"/>
</dbReference>
<evidence type="ECO:0000256" key="18">
    <source>
        <dbReference type="HAMAP-Rule" id="MF_01966"/>
    </source>
</evidence>
<dbReference type="EMBL" id="JBHUDY010000001">
    <property type="protein sequence ID" value="MFD1611793.1"/>
    <property type="molecule type" value="Genomic_DNA"/>
</dbReference>
<feature type="binding site" evidence="17">
    <location>
        <begin position="371"/>
        <end position="375"/>
    </location>
    <ligand>
        <name>AMP</name>
        <dbReference type="ChEBI" id="CHEBI:456215"/>
    </ligand>
</feature>
<accession>A0ABW4I2X5</accession>
<comment type="cofactor">
    <cofactor evidence="17">
        <name>Mg(2+)</name>
        <dbReference type="ChEBI" id="CHEBI:18420"/>
    </cofactor>
</comment>
<dbReference type="PROSITE" id="PS51383">
    <property type="entry name" value="YJEF_C_3"/>
    <property type="match status" value="1"/>
</dbReference>
<dbReference type="InterPro" id="IPR004443">
    <property type="entry name" value="YjeF_N_dom"/>
</dbReference>
<dbReference type="PANTHER" id="PTHR12592">
    <property type="entry name" value="ATP-DEPENDENT (S)-NAD(P)H-HYDRATE DEHYDRATASE FAMILY MEMBER"/>
    <property type="match status" value="1"/>
</dbReference>
<evidence type="ECO:0000313" key="23">
    <source>
        <dbReference type="Proteomes" id="UP001597115"/>
    </source>
</evidence>
<evidence type="ECO:0000256" key="19">
    <source>
        <dbReference type="PIRNR" id="PIRNR017184"/>
    </source>
</evidence>
<evidence type="ECO:0000256" key="9">
    <source>
        <dbReference type="ARBA" id="ARBA00022958"/>
    </source>
</evidence>
<comment type="caution">
    <text evidence="18">Lacks conserved residue(s) required for the propagation of feature annotation.</text>
</comment>
<dbReference type="Gene3D" id="3.40.50.10260">
    <property type="entry name" value="YjeF N-terminal domain"/>
    <property type="match status" value="1"/>
</dbReference>
<feature type="domain" description="YjeF C-terminal" evidence="20">
    <location>
        <begin position="205"/>
        <end position="452"/>
    </location>
</feature>
<dbReference type="Pfam" id="PF03853">
    <property type="entry name" value="YjeF_N"/>
    <property type="match status" value="1"/>
</dbReference>
<dbReference type="SUPFAM" id="SSF64153">
    <property type="entry name" value="YjeF N-terminal domain-like"/>
    <property type="match status" value="1"/>
</dbReference>
<keyword evidence="13" id="KW-0511">Multifunctional enzyme</keyword>
<comment type="catalytic activity">
    <reaction evidence="2 18 19">
        <text>(6R)-NADPHX = (6S)-NADPHX</text>
        <dbReference type="Rhea" id="RHEA:32227"/>
        <dbReference type="ChEBI" id="CHEBI:64076"/>
        <dbReference type="ChEBI" id="CHEBI:64077"/>
        <dbReference type="EC" id="5.1.99.6"/>
    </reaction>
</comment>
<dbReference type="EC" id="5.1.99.6" evidence="19"/>
<evidence type="ECO:0000256" key="4">
    <source>
        <dbReference type="ARBA" id="ARBA00009524"/>
    </source>
</evidence>
<dbReference type="NCBIfam" id="TIGR00197">
    <property type="entry name" value="yjeF_nterm"/>
    <property type="match status" value="1"/>
</dbReference>
<dbReference type="Proteomes" id="UP001597115">
    <property type="component" value="Unassembled WGS sequence"/>
</dbReference>
<keyword evidence="9 18" id="KW-0630">Potassium</keyword>
<sequence>MTGRPILTAAEMRAAEERAIAAGTPVELLMERAGLGVAEAAWRFAGPLPTLVLCGPGNNGGDGHVAARYLRARGMDVRVAALGEPKAGAAAAARAAWGGPVESLSEARPAPLLIDALFGTGLSRGLDDEVSAQLNALADAARVRVAVDLPSGVHTDTGAVLSQTPEFDLTVTFATLKPAHLLQPAAALCGRIVTADIGIAAEASLTELARPALPMPGPKDHKYSRGLVVVLAGEMHGAAALAAEAAAHSGAGYVRLIANEPLPVSHAIVQTRDPELICHDERIGCVVVGPGLGRSQDAHARLGVARRSGRPLVIDGDGLFCLGERPDGLEGHILTPHESEFRRLFPDLEQPSKVERAREAARRSGAVLVYKGADTVVAAPDGRAAIGSSASPWLSTAGTGDVLAGTIGAMRARGLPPFEAAKAGVWLHAQAAARAGKGFVADDLARHLPDGL</sequence>
<dbReference type="PANTHER" id="PTHR12592:SF0">
    <property type="entry name" value="ATP-DEPENDENT (S)-NAD(P)H-HYDRATE DEHYDRATASE"/>
    <property type="match status" value="1"/>
</dbReference>
<keyword evidence="7 17" id="KW-0067">ATP-binding</keyword>
<feature type="binding site" evidence="17">
    <location>
        <position position="238"/>
    </location>
    <ligand>
        <name>(6S)-NADPHX</name>
        <dbReference type="ChEBI" id="CHEBI:64076"/>
    </ligand>
</feature>
<evidence type="ECO:0000256" key="12">
    <source>
        <dbReference type="ARBA" id="ARBA00023239"/>
    </source>
</evidence>
<comment type="cofactor">
    <cofactor evidence="18 19">
        <name>K(+)</name>
        <dbReference type="ChEBI" id="CHEBI:29103"/>
    </cofactor>
    <text evidence="18 19">Binds 1 potassium ion per subunit.</text>
</comment>
<evidence type="ECO:0000256" key="14">
    <source>
        <dbReference type="ARBA" id="ARBA00025153"/>
    </source>
</evidence>
<evidence type="ECO:0000259" key="20">
    <source>
        <dbReference type="PROSITE" id="PS51383"/>
    </source>
</evidence>
<feature type="binding site" evidence="17">
    <location>
        <position position="337"/>
    </location>
    <ligand>
        <name>(6S)-NADPHX</name>
        <dbReference type="ChEBI" id="CHEBI:64076"/>
    </ligand>
</feature>
<feature type="binding site" evidence="17">
    <location>
        <position position="401"/>
    </location>
    <ligand>
        <name>(6S)-NADPHX</name>
        <dbReference type="ChEBI" id="CHEBI:64076"/>
    </ligand>
</feature>
<dbReference type="InterPro" id="IPR000631">
    <property type="entry name" value="CARKD"/>
</dbReference>
<proteinExistence type="inferred from homology"/>
<organism evidence="22 23">
    <name type="scientific">Sphingomonas tabacisoli</name>
    <dbReference type="NCBI Taxonomy" id="2249466"/>
    <lineage>
        <taxon>Bacteria</taxon>
        <taxon>Pseudomonadati</taxon>
        <taxon>Pseudomonadota</taxon>
        <taxon>Alphaproteobacteria</taxon>
        <taxon>Sphingomonadales</taxon>
        <taxon>Sphingomonadaceae</taxon>
        <taxon>Sphingomonas</taxon>
    </lineage>
</organism>
<comment type="function">
    <text evidence="18">Catalyzes the epimerization of the S- and R-forms of NAD(P)HX, a damaged form of NAD(P)H that is a result of enzymatic or heat-dependent hydration. This is a prerequisite for the S-specific NAD(P)H-hydrate dehydratase to allow the repair of both epimers of NAD(P)HX.</text>
</comment>
<dbReference type="EC" id="4.2.1.136" evidence="19"/>
<evidence type="ECO:0000256" key="17">
    <source>
        <dbReference type="HAMAP-Rule" id="MF_01965"/>
    </source>
</evidence>
<evidence type="ECO:0000256" key="8">
    <source>
        <dbReference type="ARBA" id="ARBA00022857"/>
    </source>
</evidence>
<comment type="similarity">
    <text evidence="4 19">In the C-terminal section; belongs to the NnrD/CARKD family.</text>
</comment>
<feature type="binding site" evidence="18">
    <location>
        <begin position="58"/>
        <end position="62"/>
    </location>
    <ligand>
        <name>(6S)-NADPHX</name>
        <dbReference type="ChEBI" id="CHEBI:64076"/>
    </ligand>
</feature>
<comment type="function">
    <text evidence="14 19">Bifunctional enzyme that catalyzes the epimerization of the S- and R-forms of NAD(P)HX and the dehydration of the S-form of NAD(P)HX at the expense of ADP, which is converted to AMP. This allows the repair of both epimers of NAD(P)HX, a damaged form of NAD(P)H that is a result of enzymatic or heat-dependent hydration.</text>
</comment>
<feature type="domain" description="YjeF N-terminal" evidence="21">
    <location>
        <begin position="12"/>
        <end position="205"/>
    </location>
</feature>
<keyword evidence="5 18" id="KW-0479">Metal-binding</keyword>
<evidence type="ECO:0000259" key="21">
    <source>
        <dbReference type="PROSITE" id="PS51385"/>
    </source>
</evidence>
<dbReference type="HAMAP" id="MF_01965">
    <property type="entry name" value="NADHX_dehydratase"/>
    <property type="match status" value="1"/>
</dbReference>
<feature type="binding site" evidence="18">
    <location>
        <position position="115"/>
    </location>
    <ligand>
        <name>K(+)</name>
        <dbReference type="ChEBI" id="CHEBI:29103"/>
    </ligand>
</feature>
<comment type="catalytic activity">
    <reaction evidence="15 17 19">
        <text>(6S)-NADHX + ADP = AMP + phosphate + NADH + H(+)</text>
        <dbReference type="Rhea" id="RHEA:32223"/>
        <dbReference type="ChEBI" id="CHEBI:15378"/>
        <dbReference type="ChEBI" id="CHEBI:43474"/>
        <dbReference type="ChEBI" id="CHEBI:57945"/>
        <dbReference type="ChEBI" id="CHEBI:64074"/>
        <dbReference type="ChEBI" id="CHEBI:456215"/>
        <dbReference type="ChEBI" id="CHEBI:456216"/>
        <dbReference type="EC" id="4.2.1.136"/>
    </reaction>
</comment>
<comment type="catalytic activity">
    <reaction evidence="16 17 19">
        <text>(6S)-NADPHX + ADP = AMP + phosphate + NADPH + H(+)</text>
        <dbReference type="Rhea" id="RHEA:32235"/>
        <dbReference type="ChEBI" id="CHEBI:15378"/>
        <dbReference type="ChEBI" id="CHEBI:43474"/>
        <dbReference type="ChEBI" id="CHEBI:57783"/>
        <dbReference type="ChEBI" id="CHEBI:64076"/>
        <dbReference type="ChEBI" id="CHEBI:456215"/>
        <dbReference type="ChEBI" id="CHEBI:456216"/>
        <dbReference type="EC" id="4.2.1.136"/>
    </reaction>
</comment>
<evidence type="ECO:0000256" key="6">
    <source>
        <dbReference type="ARBA" id="ARBA00022741"/>
    </source>
</evidence>
<keyword evidence="11 18" id="KW-0413">Isomerase</keyword>
<feature type="binding site" evidence="17">
    <location>
        <position position="400"/>
    </location>
    <ligand>
        <name>AMP</name>
        <dbReference type="ChEBI" id="CHEBI:456215"/>
    </ligand>
</feature>
<dbReference type="PIRSF" id="PIRSF017184">
    <property type="entry name" value="Nnr"/>
    <property type="match status" value="1"/>
</dbReference>
<dbReference type="InterPro" id="IPR030677">
    <property type="entry name" value="Nnr"/>
</dbReference>
<dbReference type="InterPro" id="IPR017953">
    <property type="entry name" value="Carbohydrate_kinase_pred_CS"/>
</dbReference>
<dbReference type="InterPro" id="IPR036652">
    <property type="entry name" value="YjeF_N_dom_sf"/>
</dbReference>
<keyword evidence="23" id="KW-1185">Reference proteome</keyword>
<comment type="similarity">
    <text evidence="18">Belongs to the NnrE/AIBP family.</text>
</comment>
<feature type="binding site" evidence="18">
    <location>
        <position position="59"/>
    </location>
    <ligand>
        <name>K(+)</name>
        <dbReference type="ChEBI" id="CHEBI:29103"/>
    </ligand>
</feature>
<protein>
    <recommendedName>
        <fullName evidence="19">Bifunctional NAD(P)H-hydrate repair enzyme</fullName>
    </recommendedName>
    <alternativeName>
        <fullName evidence="19">Nicotinamide nucleotide repair protein</fullName>
    </alternativeName>
    <domain>
        <recommendedName>
            <fullName evidence="19">ADP-dependent (S)-NAD(P)H-hydrate dehydratase</fullName>
            <ecNumber evidence="19">4.2.1.136</ecNumber>
        </recommendedName>
        <alternativeName>
            <fullName evidence="19">ADP-dependent NAD(P)HX dehydratase</fullName>
        </alternativeName>
    </domain>
    <domain>
        <recommendedName>
            <fullName evidence="19">NAD(P)H-hydrate epimerase</fullName>
            <ecNumber evidence="19">5.1.99.6</ecNumber>
        </recommendedName>
    </domain>
</protein>
<dbReference type="InterPro" id="IPR029056">
    <property type="entry name" value="Ribokinase-like"/>
</dbReference>
<dbReference type="Gene3D" id="3.40.1190.20">
    <property type="match status" value="1"/>
</dbReference>
<dbReference type="HAMAP" id="MF_01966">
    <property type="entry name" value="NADHX_epimerase"/>
    <property type="match status" value="1"/>
</dbReference>
<dbReference type="CDD" id="cd01171">
    <property type="entry name" value="YXKO-related"/>
    <property type="match status" value="1"/>
</dbReference>
<evidence type="ECO:0000256" key="16">
    <source>
        <dbReference type="ARBA" id="ARBA00049209"/>
    </source>
</evidence>
<dbReference type="PROSITE" id="PS51385">
    <property type="entry name" value="YJEF_N"/>
    <property type="match status" value="1"/>
</dbReference>
<comment type="subunit">
    <text evidence="17">Homotetramer.</text>
</comment>
<reference evidence="23" key="1">
    <citation type="journal article" date="2019" name="Int. J. Syst. Evol. Microbiol.">
        <title>The Global Catalogue of Microorganisms (GCM) 10K type strain sequencing project: providing services to taxonomists for standard genome sequencing and annotation.</title>
        <authorList>
            <consortium name="The Broad Institute Genomics Platform"/>
            <consortium name="The Broad Institute Genome Sequencing Center for Infectious Disease"/>
            <person name="Wu L."/>
            <person name="Ma J."/>
        </authorList>
    </citation>
    <scope>NUCLEOTIDE SEQUENCE [LARGE SCALE GENOMIC DNA]</scope>
    <source>
        <strain evidence="23">CGMCC 1.16275</strain>
    </source>
</reference>
<comment type="similarity">
    <text evidence="17">Belongs to the NnrD/CARKD family.</text>
</comment>
<gene>
    <name evidence="17" type="primary">nnrD</name>
    <name evidence="18" type="synonym">nnrE</name>
    <name evidence="22" type="ORF">ACFSCW_08270</name>
</gene>
<name>A0ABW4I2X5_9SPHN</name>
<keyword evidence="12 17" id="KW-0456">Lyase</keyword>
<keyword evidence="10 17" id="KW-0520">NAD</keyword>
<evidence type="ECO:0000256" key="1">
    <source>
        <dbReference type="ARBA" id="ARBA00000013"/>
    </source>
</evidence>
<evidence type="ECO:0000256" key="13">
    <source>
        <dbReference type="ARBA" id="ARBA00023268"/>
    </source>
</evidence>
<feature type="binding site" evidence="17">
    <location>
        <position position="291"/>
    </location>
    <ligand>
        <name>(6S)-NADPHX</name>
        <dbReference type="ChEBI" id="CHEBI:64076"/>
    </ligand>
</feature>
<evidence type="ECO:0000256" key="10">
    <source>
        <dbReference type="ARBA" id="ARBA00023027"/>
    </source>
</evidence>
<dbReference type="RefSeq" id="WP_380888371.1">
    <property type="nucleotide sequence ID" value="NZ_JBHUDY010000001.1"/>
</dbReference>
<dbReference type="NCBIfam" id="TIGR00196">
    <property type="entry name" value="yjeF_cterm"/>
    <property type="match status" value="1"/>
</dbReference>
<keyword evidence="8 17" id="KW-0521">NADP</keyword>
<feature type="binding site" evidence="18">
    <location>
        <begin position="119"/>
        <end position="125"/>
    </location>
    <ligand>
        <name>(6S)-NADPHX</name>
        <dbReference type="ChEBI" id="CHEBI:64076"/>
    </ligand>
</feature>
<dbReference type="PROSITE" id="PS01050">
    <property type="entry name" value="YJEF_C_2"/>
    <property type="match status" value="1"/>
</dbReference>
<comment type="caution">
    <text evidence="22">The sequence shown here is derived from an EMBL/GenBank/DDBJ whole genome shotgun (WGS) entry which is preliminary data.</text>
</comment>
<keyword evidence="6 17" id="KW-0547">Nucleotide-binding</keyword>